<dbReference type="InterPro" id="IPR036770">
    <property type="entry name" value="Ankyrin_rpt-contain_sf"/>
</dbReference>
<feature type="compositionally biased region" description="Basic and acidic residues" evidence="4">
    <location>
        <begin position="599"/>
        <end position="610"/>
    </location>
</feature>
<evidence type="ECO:0000256" key="1">
    <source>
        <dbReference type="ARBA" id="ARBA00022737"/>
    </source>
</evidence>
<dbReference type="Pfam" id="PF12796">
    <property type="entry name" value="Ank_2"/>
    <property type="match status" value="2"/>
</dbReference>
<proteinExistence type="predicted"/>
<sequence length="1303" mass="145761">MDIFSEQDAAVAVADAVAGAVASSSAAVKVLSELHNCPHEVLALANELRDLQSALLEVPPLTALFASCDEYSAELRDLLLPAGSRMIQTMQSLDKMVERLKRYTFKRSGVSMGRWKKEQANIDLLRDRVRETQLTIIVLPFDHAIWHAIQYGDAQWIEHNFHDGTLWFSDVGVVGQHYYISLLTYAVDCLQPRVGYFLLEYHYQDWVERIPTGQLAKRKLKASSLTLTNPQVREFLTYVMETYEDNLRFGGYTPVHTAVQDGNHVNLVQELIHNPTYLSYLDENGYSPMHLAVLQKDSTSVSLMCDRGADPQLRDILGNTPLHLAVESDNFNSDVVYTLLWYGANVNCQDWKGRTVMHHAAMNGSHEIIERLFDCGVDLDIRDDLFGLTALNLLVGISPARSEHCTTLQTLHRIGADLEISDDGDATPILNAIRNPDGTAHFIYLEEAGARCDKIDSQGMSILHRTAIWGDIELMNYLRGLCRRSDDLYQTPAFDPDRIDRNGNGPADLLYYRSIESKKYWTARRRTTEEEHETFLCLLSELRDRRSRCTPTLENITEFSWCDDELHDEETYCNALDVLESTASTSTDTIMGARLPDPPSHDPHDPHDPLRGPNKLLTRDEDGETNPPYLLPEQISVMDQEPCLVNLVSFSSRCGPCNDPDSEADSEAGSDTTIAATSATSSTTLISPPSSLQVALANAIALLNKDLGVHNILQTAAHHDSLSIPKFDRHMRCVVWRLGQGLAHDPQQDPDAAWFIQRYSNVISTALILGALQEAGSIMSLRKAWSIDDEEGNGPSSLDPLLDFEDICDGPDSVVSAKELDDGGDNSTTPRHPGNKIADFANEELKDSILGSMAFHTFRTRIQNFVHPPFLETATRLVASTLAKYSGPSGDLQKLQTSLTCLIVELNHSTPANLDLDFKTDVSKADSLKVTVEAITRKLWNWWPLSQPQRRLDAGQVRLVWTCSCGSIRSENVPEDFGRKLAELISIRPSYASPTSETPPRTYTAHGQGEEAISVTSTFGGSSSSDHLSEGSHKRSVPSSEHMDNDRSSPDEDQIRPKYIFLMAHIDKLRLHQINATKGDTGNFANDLREAHRRLRGFFRHHFSINVFSYCDFAKFEKFCASNFSHRGAGLPPETSPHVSEYYYHPRPAACLPPISPEEFRHIYYHYARPISAVAVSSQRLPFAVVAQGPTWVPRVFRDIPRLFVALKEGNMPSDTIPKIPQRLRYFDESGAAREELWGLLVREERSALMVGAYVLVALSPWFVFFFVYLFGVGGRTIDLQNAATPLTLSMTSLALLIAWLVK</sequence>
<comment type="caution">
    <text evidence="6">The sequence shown here is derived from an EMBL/GenBank/DDBJ whole genome shotgun (WGS) entry which is preliminary data.</text>
</comment>
<dbReference type="PROSITE" id="PS50088">
    <property type="entry name" value="ANK_REPEAT"/>
    <property type="match status" value="4"/>
</dbReference>
<dbReference type="SUPFAM" id="SSF48403">
    <property type="entry name" value="Ankyrin repeat"/>
    <property type="match status" value="1"/>
</dbReference>
<dbReference type="OrthoDB" id="443402at2759"/>
<dbReference type="STRING" id="1093900.A0A507AZE4"/>
<gene>
    <name evidence="6" type="ORF">E0L32_006658</name>
</gene>
<dbReference type="InParanoid" id="A0A507AZE4"/>
<dbReference type="InterPro" id="IPR002110">
    <property type="entry name" value="Ankyrin_rpt"/>
</dbReference>
<keyword evidence="1" id="KW-0677">Repeat</keyword>
<feature type="region of interest" description="Disordered" evidence="4">
    <location>
        <begin position="1016"/>
        <end position="1054"/>
    </location>
</feature>
<evidence type="ECO:0000313" key="7">
    <source>
        <dbReference type="Proteomes" id="UP000319257"/>
    </source>
</evidence>
<protein>
    <submittedName>
        <fullName evidence="6">Uncharacterized protein</fullName>
    </submittedName>
</protein>
<evidence type="ECO:0000256" key="5">
    <source>
        <dbReference type="SAM" id="Phobius"/>
    </source>
</evidence>
<dbReference type="GeneID" id="41974105"/>
<keyword evidence="5" id="KW-0472">Membrane</keyword>
<feature type="repeat" description="ANK" evidence="3">
    <location>
        <begin position="317"/>
        <end position="351"/>
    </location>
</feature>
<dbReference type="Gene3D" id="1.25.40.20">
    <property type="entry name" value="Ankyrin repeat-containing domain"/>
    <property type="match status" value="1"/>
</dbReference>
<feature type="compositionally biased region" description="Basic and acidic residues" evidence="4">
    <location>
        <begin position="1041"/>
        <end position="1054"/>
    </location>
</feature>
<dbReference type="Proteomes" id="UP000319257">
    <property type="component" value="Unassembled WGS sequence"/>
</dbReference>
<feature type="region of interest" description="Disordered" evidence="4">
    <location>
        <begin position="589"/>
        <end position="628"/>
    </location>
</feature>
<keyword evidence="7" id="KW-1185">Reference proteome</keyword>
<feature type="compositionally biased region" description="Low complexity" evidence="4">
    <location>
        <begin position="1016"/>
        <end position="1026"/>
    </location>
</feature>
<name>A0A507AZE4_9PEZI</name>
<keyword evidence="5" id="KW-1133">Transmembrane helix</keyword>
<dbReference type="RefSeq" id="XP_030994724.1">
    <property type="nucleotide sequence ID" value="XM_031141315.1"/>
</dbReference>
<organism evidence="6 7">
    <name type="scientific">Thyridium curvatum</name>
    <dbReference type="NCBI Taxonomy" id="1093900"/>
    <lineage>
        <taxon>Eukaryota</taxon>
        <taxon>Fungi</taxon>
        <taxon>Dikarya</taxon>
        <taxon>Ascomycota</taxon>
        <taxon>Pezizomycotina</taxon>
        <taxon>Sordariomycetes</taxon>
        <taxon>Sordariomycetidae</taxon>
        <taxon>Thyridiales</taxon>
        <taxon>Thyridiaceae</taxon>
        <taxon>Thyridium</taxon>
    </lineage>
</organism>
<evidence type="ECO:0000256" key="2">
    <source>
        <dbReference type="ARBA" id="ARBA00023043"/>
    </source>
</evidence>
<feature type="repeat" description="ANK" evidence="3">
    <location>
        <begin position="250"/>
        <end position="283"/>
    </location>
</feature>
<keyword evidence="5" id="KW-0812">Transmembrane</keyword>
<feature type="transmembrane region" description="Helical" evidence="5">
    <location>
        <begin position="1283"/>
        <end position="1302"/>
    </location>
</feature>
<dbReference type="PROSITE" id="PS50297">
    <property type="entry name" value="ANK_REP_REGION"/>
    <property type="match status" value="3"/>
</dbReference>
<dbReference type="SMART" id="SM00248">
    <property type="entry name" value="ANK"/>
    <property type="match status" value="5"/>
</dbReference>
<evidence type="ECO:0000256" key="4">
    <source>
        <dbReference type="SAM" id="MobiDB-lite"/>
    </source>
</evidence>
<feature type="repeat" description="ANK" evidence="3">
    <location>
        <begin position="352"/>
        <end position="384"/>
    </location>
</feature>
<evidence type="ECO:0000256" key="3">
    <source>
        <dbReference type="PROSITE-ProRule" id="PRU00023"/>
    </source>
</evidence>
<evidence type="ECO:0000313" key="6">
    <source>
        <dbReference type="EMBL" id="TPX13013.1"/>
    </source>
</evidence>
<dbReference type="PANTHER" id="PTHR24178">
    <property type="entry name" value="MOLTING PROTEIN MLT-4"/>
    <property type="match status" value="1"/>
</dbReference>
<keyword evidence="2 3" id="KW-0040">ANK repeat</keyword>
<dbReference type="EMBL" id="SKBQ01000038">
    <property type="protein sequence ID" value="TPX13013.1"/>
    <property type="molecule type" value="Genomic_DNA"/>
</dbReference>
<reference evidence="6 7" key="1">
    <citation type="submission" date="2019-06" db="EMBL/GenBank/DDBJ databases">
        <title>Draft genome sequence of the filamentous fungus Phialemoniopsis curvata isolated from diesel fuel.</title>
        <authorList>
            <person name="Varaljay V.A."/>
            <person name="Lyon W.J."/>
            <person name="Crouch A.L."/>
            <person name="Drake C.E."/>
            <person name="Hollomon J.M."/>
            <person name="Nadeau L.J."/>
            <person name="Nunn H.S."/>
            <person name="Stevenson B.S."/>
            <person name="Bojanowski C.L."/>
            <person name="Crookes-Goodson W.J."/>
        </authorList>
    </citation>
    <scope>NUCLEOTIDE SEQUENCE [LARGE SCALE GENOMIC DNA]</scope>
    <source>
        <strain evidence="6 7">D216</strain>
    </source>
</reference>
<feature type="transmembrane region" description="Helical" evidence="5">
    <location>
        <begin position="1251"/>
        <end position="1271"/>
    </location>
</feature>
<feature type="repeat" description="ANK" evidence="3">
    <location>
        <begin position="284"/>
        <end position="316"/>
    </location>
</feature>
<accession>A0A507AZE4</accession>